<keyword evidence="5" id="KW-1185">Reference proteome</keyword>
<gene>
    <name evidence="4" type="ORF">ENUP19_0368G0043</name>
</gene>
<keyword evidence="1" id="KW-0472">Membrane</keyword>
<evidence type="ECO:0000259" key="3">
    <source>
        <dbReference type="PROSITE" id="PS50011"/>
    </source>
</evidence>
<evidence type="ECO:0000313" key="4">
    <source>
        <dbReference type="EMBL" id="GAB1228024.1"/>
    </source>
</evidence>
<reference evidence="4 5" key="1">
    <citation type="journal article" date="2019" name="PLoS Negl. Trop. Dis.">
        <title>Whole genome sequencing of Entamoeba nuttalli reveals mammalian host-related molecular signatures and a novel octapeptide-repeat surface protein.</title>
        <authorList>
            <person name="Tanaka M."/>
            <person name="Makiuchi T."/>
            <person name="Komiyama T."/>
            <person name="Shiina T."/>
            <person name="Osaki K."/>
            <person name="Tachibana H."/>
        </authorList>
    </citation>
    <scope>NUCLEOTIDE SEQUENCE [LARGE SCALE GENOMIC DNA]</scope>
    <source>
        <strain evidence="4 5">P19-061405</strain>
    </source>
</reference>
<dbReference type="InterPro" id="IPR001245">
    <property type="entry name" value="Ser-Thr/Tyr_kinase_cat_dom"/>
</dbReference>
<accession>A0ABQ0DYT7</accession>
<feature type="domain" description="Protein kinase" evidence="3">
    <location>
        <begin position="766"/>
        <end position="1040"/>
    </location>
</feature>
<dbReference type="InterPro" id="IPR000719">
    <property type="entry name" value="Prot_kinase_dom"/>
</dbReference>
<name>A0ABQ0DYT7_9EUKA</name>
<dbReference type="PANTHER" id="PTHR45756">
    <property type="entry name" value="PALMITOYLTRANSFERASE"/>
    <property type="match status" value="1"/>
</dbReference>
<feature type="transmembrane region" description="Helical" evidence="1">
    <location>
        <begin position="827"/>
        <end position="848"/>
    </location>
</feature>
<dbReference type="InterPro" id="IPR008271">
    <property type="entry name" value="Ser/Thr_kinase_AS"/>
</dbReference>
<dbReference type="SUPFAM" id="SSF56112">
    <property type="entry name" value="Protein kinase-like (PK-like)"/>
    <property type="match status" value="1"/>
</dbReference>
<evidence type="ECO:0000256" key="1">
    <source>
        <dbReference type="SAM" id="Phobius"/>
    </source>
</evidence>
<evidence type="ECO:0000256" key="2">
    <source>
        <dbReference type="SAM" id="SignalP"/>
    </source>
</evidence>
<proteinExistence type="predicted"/>
<dbReference type="PROSITE" id="PS50011">
    <property type="entry name" value="PROTEIN_KINASE_DOM"/>
    <property type="match status" value="1"/>
</dbReference>
<dbReference type="PROSITE" id="PS00022">
    <property type="entry name" value="EGF_1"/>
    <property type="match status" value="1"/>
</dbReference>
<dbReference type="PROSITE" id="PS00108">
    <property type="entry name" value="PROTEIN_KINASE_ST"/>
    <property type="match status" value="1"/>
</dbReference>
<keyword evidence="1" id="KW-1133">Transmembrane helix</keyword>
<feature type="chain" id="PRO_5046650141" description="Protein kinase domain-containing protein" evidence="2">
    <location>
        <begin position="23"/>
        <end position="1070"/>
    </location>
</feature>
<dbReference type="InterPro" id="IPR011009">
    <property type="entry name" value="Kinase-like_dom_sf"/>
</dbReference>
<organism evidence="4 5">
    <name type="scientific">Entamoeba nuttalli</name>
    <dbReference type="NCBI Taxonomy" id="412467"/>
    <lineage>
        <taxon>Eukaryota</taxon>
        <taxon>Amoebozoa</taxon>
        <taxon>Evosea</taxon>
        <taxon>Archamoebae</taxon>
        <taxon>Mastigamoebida</taxon>
        <taxon>Entamoebidae</taxon>
        <taxon>Entamoeba</taxon>
    </lineage>
</organism>
<comment type="caution">
    <text evidence="4">The sequence shown here is derived from an EMBL/GenBank/DDBJ whole genome shotgun (WGS) entry which is preliminary data.</text>
</comment>
<dbReference type="EMBL" id="BAAFRS010000368">
    <property type="protein sequence ID" value="GAB1228024.1"/>
    <property type="molecule type" value="Genomic_DNA"/>
</dbReference>
<keyword evidence="1" id="KW-0812">Transmembrane</keyword>
<keyword evidence="2" id="KW-0732">Signal</keyword>
<dbReference type="InterPro" id="IPR000742">
    <property type="entry name" value="EGF"/>
</dbReference>
<sequence length="1070" mass="123733">MFFKCNNTLLLIFTIFIFSSTSYECSIGCIDGCFANYTCIGKCKEGYYQDASCQHCLWIDPYSNSNKAYIPTNEGCLLSSNIITKTTWLPDPTTIPELPLDRDNYIHIGLSSIVDSSPCHHCQEYLFGKWFKIPKSSLPNSRVFFTLSKENKIDINLSLDISSSNSFDTITYCSGHVLINKTTSSSTLDFHAIDNFSDSDEKMYYIFINIEEYAEVDIKLMAKTTSITHNVAYYSFTQEDADYLSSDLTRIKSVHFPLSQEGMINFAACSPNSIFKILLFTMEFNGNYSIRIDSSNNNRVVYLQEYQIDSTTNDAVCRHIWSSHQYGVLGDDERGYSLYVKIKGDEKQTRYFALMTQENDVDIDLHFKAICIDSCNRESKLGICSTKKGNCRCVDGYGGDDCHLLCFYNFTWQVSDYSQLCYYGSNHCDQWCKCENGYKLEDHVCVSDICAKGGMSKDEECLRGSEGCLANCQCQQDVGWVVDKKEQRCISTQCGNGKIDELYDINGYLRTEECDSGLNCDTFCKCIDGYEPDPNQPGSCKEKVFPSWGIALIIILSILVMIILIIILGIFIYFIMKHKTIDINIYKTQQPSYHYYINGSINTPPSKEAKYEIDPIQLDFGNDNEATTVMETRFERVEIKNHSRNKWLMIIFHTPNNPKYVFYFEPQVLFIRPHTTPKVETVYMTLHCTTKIRDMKIPYTVWFSKSKSTLESIASLLKNKTFDNWTQEDQLQMDKLCKNIRRHYHHHFIITTDAASSTHIDMDELNISDNPIAEGAMGRVYIGEYRSVPVAVKQFRWENLTEEEMEELKQEVIAECEMMSKLRNPFIANYMGSVTYIPQISMVIQFFVLGSLGEYLRKEKEDYVKLPYRLKIRMLFDTARGMQFLHENRIMHLDLKPDNLLVNSLYTDSACCVKITDFGTSRMVKKTNKNEDKGLGTPIYAAPETYHDEYSYAGDVYSFAITAWEIFYQDEPYKEFKSLFDIKQYVTDGKRLGIDETMPPGLKELIQKCWKQHPIERYSFDQITRELVKVDEDAPNHIELDNYVSDQRIEELINKRTERIQEQLKEINQD</sequence>
<feature type="signal peptide" evidence="2">
    <location>
        <begin position="1"/>
        <end position="22"/>
    </location>
</feature>
<evidence type="ECO:0000313" key="5">
    <source>
        <dbReference type="Proteomes" id="UP001628156"/>
    </source>
</evidence>
<protein>
    <recommendedName>
        <fullName evidence="3">Protein kinase domain-containing protein</fullName>
    </recommendedName>
</protein>
<dbReference type="PANTHER" id="PTHR45756:SF1">
    <property type="entry name" value="PROTEIN KINASE DOMAIN CONTAINING PROTEIN"/>
    <property type="match status" value="1"/>
</dbReference>
<dbReference type="Gene3D" id="3.30.200.20">
    <property type="entry name" value="Phosphorylase Kinase, domain 1"/>
    <property type="match status" value="1"/>
</dbReference>
<dbReference type="Proteomes" id="UP001628156">
    <property type="component" value="Unassembled WGS sequence"/>
</dbReference>
<dbReference type="SMART" id="SM00220">
    <property type="entry name" value="S_TKc"/>
    <property type="match status" value="1"/>
</dbReference>
<dbReference type="InterPro" id="IPR053215">
    <property type="entry name" value="TKL_Ser/Thr_kinase"/>
</dbReference>
<dbReference type="Gene3D" id="1.10.510.10">
    <property type="entry name" value="Transferase(Phosphotransferase) domain 1"/>
    <property type="match status" value="1"/>
</dbReference>
<feature type="transmembrane region" description="Helical" evidence="1">
    <location>
        <begin position="548"/>
        <end position="575"/>
    </location>
</feature>
<dbReference type="Pfam" id="PF07714">
    <property type="entry name" value="PK_Tyr_Ser-Thr"/>
    <property type="match status" value="1"/>
</dbReference>